<organism evidence="1 2">
    <name type="scientific">Phytohabitans kaempferiae</name>
    <dbReference type="NCBI Taxonomy" id="1620943"/>
    <lineage>
        <taxon>Bacteria</taxon>
        <taxon>Bacillati</taxon>
        <taxon>Actinomycetota</taxon>
        <taxon>Actinomycetes</taxon>
        <taxon>Micromonosporales</taxon>
        <taxon>Micromonosporaceae</taxon>
    </lineage>
</organism>
<keyword evidence="2" id="KW-1185">Reference proteome</keyword>
<evidence type="ECO:0000313" key="2">
    <source>
        <dbReference type="Proteomes" id="UP001589867"/>
    </source>
</evidence>
<proteinExistence type="predicted"/>
<reference evidence="1 2" key="1">
    <citation type="submission" date="2024-09" db="EMBL/GenBank/DDBJ databases">
        <authorList>
            <person name="Sun Q."/>
            <person name="Mori K."/>
        </authorList>
    </citation>
    <scope>NUCLEOTIDE SEQUENCE [LARGE SCALE GENOMIC DNA]</scope>
    <source>
        <strain evidence="1 2">TBRC 3947</strain>
    </source>
</reference>
<protein>
    <submittedName>
        <fullName evidence="1">Uncharacterized protein</fullName>
    </submittedName>
</protein>
<sequence length="53" mass="5549">MHRETVAVVRRALLAGVAAEEIADLAVHTAGDAFTLLAGGMGRDPAKPRRPGR</sequence>
<dbReference type="RefSeq" id="WP_377252968.1">
    <property type="nucleotide sequence ID" value="NZ_JBHLUH010000039.1"/>
</dbReference>
<gene>
    <name evidence="1" type="ORF">ACFFIA_19745</name>
</gene>
<comment type="caution">
    <text evidence="1">The sequence shown here is derived from an EMBL/GenBank/DDBJ whole genome shotgun (WGS) entry which is preliminary data.</text>
</comment>
<dbReference type="Proteomes" id="UP001589867">
    <property type="component" value="Unassembled WGS sequence"/>
</dbReference>
<name>A0ABV6M5E4_9ACTN</name>
<dbReference type="EMBL" id="JBHLUH010000039">
    <property type="protein sequence ID" value="MFC0529898.1"/>
    <property type="molecule type" value="Genomic_DNA"/>
</dbReference>
<evidence type="ECO:0000313" key="1">
    <source>
        <dbReference type="EMBL" id="MFC0529898.1"/>
    </source>
</evidence>
<accession>A0ABV6M5E4</accession>